<comment type="caution">
    <text evidence="4">The sequence shown here is derived from an EMBL/GenBank/DDBJ whole genome shotgun (WGS) entry which is preliminary data.</text>
</comment>
<dbReference type="PROSITE" id="PS50158">
    <property type="entry name" value="ZF_CCHC"/>
    <property type="match status" value="1"/>
</dbReference>
<feature type="compositionally biased region" description="Low complexity" evidence="2">
    <location>
        <begin position="300"/>
        <end position="318"/>
    </location>
</feature>
<evidence type="ECO:0000256" key="1">
    <source>
        <dbReference type="PROSITE-ProRule" id="PRU00047"/>
    </source>
</evidence>
<dbReference type="Proteomes" id="UP001151760">
    <property type="component" value="Unassembled WGS sequence"/>
</dbReference>
<keyword evidence="5" id="KW-1185">Reference proteome</keyword>
<feature type="compositionally biased region" description="Low complexity" evidence="2">
    <location>
        <begin position="234"/>
        <end position="248"/>
    </location>
</feature>
<feature type="region of interest" description="Disordered" evidence="2">
    <location>
        <begin position="300"/>
        <end position="328"/>
    </location>
</feature>
<evidence type="ECO:0000313" key="4">
    <source>
        <dbReference type="EMBL" id="GJS79681.1"/>
    </source>
</evidence>
<dbReference type="SUPFAM" id="SSF57756">
    <property type="entry name" value="Retrovirus zinc finger-like domains"/>
    <property type="match status" value="1"/>
</dbReference>
<dbReference type="InterPro" id="IPR001878">
    <property type="entry name" value="Znf_CCHC"/>
</dbReference>
<sequence length="371" mass="42652">MEKTSTTSIMCIAFVASIDGREEDFFSPKWKVVRLEMHVEERMIETLVKPDGDNRHHPGETIKWKSRIKRYIDTKPNSELIHYCLQNPLYTYQWAEKTVLVAEGSSETTTERYMENYKNVSQDIRDQLNAEAEVLQIILIGIDNNIYSIVDACPNACEMWKAIETLKQEWKRFVTLVKQSQELKTVSHHKLYDILKQHQNEVNEIRAERLARTANPLALVAQQQPVYHHQNHPTQSSQYSSTRSQQSTKNRGKAIVTSSAPTYDPEPDTVTEDDEISKDKEIDKLMALISLSFKKIYKPTNNNLRTSSNSSRDNQDNSPRINRGTGYDNQRAVNVVGARENVGTPVVQKSGIQCYNCKEYGHVSRECQKPK</sequence>
<proteinExistence type="predicted"/>
<organism evidence="4 5">
    <name type="scientific">Tanacetum coccineum</name>
    <dbReference type="NCBI Taxonomy" id="301880"/>
    <lineage>
        <taxon>Eukaryota</taxon>
        <taxon>Viridiplantae</taxon>
        <taxon>Streptophyta</taxon>
        <taxon>Embryophyta</taxon>
        <taxon>Tracheophyta</taxon>
        <taxon>Spermatophyta</taxon>
        <taxon>Magnoliopsida</taxon>
        <taxon>eudicotyledons</taxon>
        <taxon>Gunneridae</taxon>
        <taxon>Pentapetalae</taxon>
        <taxon>asterids</taxon>
        <taxon>campanulids</taxon>
        <taxon>Asterales</taxon>
        <taxon>Asteraceae</taxon>
        <taxon>Asteroideae</taxon>
        <taxon>Anthemideae</taxon>
        <taxon>Anthemidinae</taxon>
        <taxon>Tanacetum</taxon>
    </lineage>
</organism>
<reference evidence="4" key="1">
    <citation type="journal article" date="2022" name="Int. J. Mol. Sci.">
        <title>Draft Genome of Tanacetum Coccineum: Genomic Comparison of Closely Related Tanacetum-Family Plants.</title>
        <authorList>
            <person name="Yamashiro T."/>
            <person name="Shiraishi A."/>
            <person name="Nakayama K."/>
            <person name="Satake H."/>
        </authorList>
    </citation>
    <scope>NUCLEOTIDE SEQUENCE</scope>
</reference>
<dbReference type="SMART" id="SM00343">
    <property type="entry name" value="ZnF_C2HC"/>
    <property type="match status" value="1"/>
</dbReference>
<evidence type="ECO:0000256" key="2">
    <source>
        <dbReference type="SAM" id="MobiDB-lite"/>
    </source>
</evidence>
<feature type="region of interest" description="Disordered" evidence="2">
    <location>
        <begin position="227"/>
        <end position="277"/>
    </location>
</feature>
<reference evidence="4" key="2">
    <citation type="submission" date="2022-01" db="EMBL/GenBank/DDBJ databases">
        <authorList>
            <person name="Yamashiro T."/>
            <person name="Shiraishi A."/>
            <person name="Satake H."/>
            <person name="Nakayama K."/>
        </authorList>
    </citation>
    <scope>NUCLEOTIDE SEQUENCE</scope>
</reference>
<feature type="domain" description="CCHC-type" evidence="3">
    <location>
        <begin position="354"/>
        <end position="369"/>
    </location>
</feature>
<evidence type="ECO:0000259" key="3">
    <source>
        <dbReference type="PROSITE" id="PS50158"/>
    </source>
</evidence>
<keyword evidence="1" id="KW-0863">Zinc-finger</keyword>
<protein>
    <submittedName>
        <fullName evidence="4">Uncharacterized mitochondrial protein-like protein</fullName>
    </submittedName>
</protein>
<feature type="compositionally biased region" description="Acidic residues" evidence="2">
    <location>
        <begin position="265"/>
        <end position="276"/>
    </location>
</feature>
<keyword evidence="1" id="KW-0862">Zinc</keyword>
<dbReference type="Pfam" id="PF00098">
    <property type="entry name" value="zf-CCHC"/>
    <property type="match status" value="1"/>
</dbReference>
<keyword evidence="1" id="KW-0479">Metal-binding</keyword>
<accession>A0ABQ4YRM5</accession>
<gene>
    <name evidence="4" type="ORF">Tco_0729562</name>
</gene>
<evidence type="ECO:0000313" key="5">
    <source>
        <dbReference type="Proteomes" id="UP001151760"/>
    </source>
</evidence>
<dbReference type="Gene3D" id="4.10.60.10">
    <property type="entry name" value="Zinc finger, CCHC-type"/>
    <property type="match status" value="1"/>
</dbReference>
<dbReference type="InterPro" id="IPR036875">
    <property type="entry name" value="Znf_CCHC_sf"/>
</dbReference>
<name>A0ABQ4YRM5_9ASTR</name>
<dbReference type="EMBL" id="BQNB010010614">
    <property type="protein sequence ID" value="GJS79681.1"/>
    <property type="molecule type" value="Genomic_DNA"/>
</dbReference>